<keyword evidence="3 5" id="KW-1133">Transmembrane helix</keyword>
<accession>A0A3S0XL67</accession>
<evidence type="ECO:0000256" key="5">
    <source>
        <dbReference type="SAM" id="Phobius"/>
    </source>
</evidence>
<dbReference type="GO" id="GO:0016020">
    <property type="term" value="C:membrane"/>
    <property type="evidence" value="ECO:0007669"/>
    <property type="project" value="UniProtKB-SubCell"/>
</dbReference>
<dbReference type="EMBL" id="RXFT01000026">
    <property type="protein sequence ID" value="RUR71895.1"/>
    <property type="molecule type" value="Genomic_DNA"/>
</dbReference>
<evidence type="ECO:0000256" key="4">
    <source>
        <dbReference type="ARBA" id="ARBA00023136"/>
    </source>
</evidence>
<keyword evidence="2 5" id="KW-0812">Transmembrane</keyword>
<evidence type="ECO:0000256" key="3">
    <source>
        <dbReference type="ARBA" id="ARBA00022989"/>
    </source>
</evidence>
<sequence>MQVEGFSDPIFKGCTRPAMFMGVPTIPFLLVTGSFMILAVWTFYLVSPYVSLFLGIVYVPICITLRQMTKKDDQRLRQVLMRARMRFRHRAGRQLWGAASYSPIRYKRRKS</sequence>
<gene>
    <name evidence="6" type="ORF">EJP67_33095</name>
</gene>
<evidence type="ECO:0000256" key="2">
    <source>
        <dbReference type="ARBA" id="ARBA00022692"/>
    </source>
</evidence>
<dbReference type="OrthoDB" id="6624477at2"/>
<comment type="subcellular location">
    <subcellularLocation>
        <location evidence="1">Membrane</location>
    </subcellularLocation>
</comment>
<keyword evidence="4 5" id="KW-0472">Membrane</keyword>
<protein>
    <submittedName>
        <fullName evidence="6">Type IV secretion system protein VirB3</fullName>
    </submittedName>
</protein>
<name>A0A3S0XL67_9BURK</name>
<evidence type="ECO:0000313" key="7">
    <source>
        <dbReference type="Proteomes" id="UP000281118"/>
    </source>
</evidence>
<evidence type="ECO:0000313" key="6">
    <source>
        <dbReference type="EMBL" id="RUR71895.1"/>
    </source>
</evidence>
<comment type="caution">
    <text evidence="6">The sequence shown here is derived from an EMBL/GenBank/DDBJ whole genome shotgun (WGS) entry which is preliminary data.</text>
</comment>
<dbReference type="RefSeq" id="WP_126025945.1">
    <property type="nucleotide sequence ID" value="NZ_RXFT01000026.1"/>
</dbReference>
<dbReference type="Pfam" id="PF05101">
    <property type="entry name" value="VirB3"/>
    <property type="match status" value="1"/>
</dbReference>
<reference evidence="6 7" key="1">
    <citation type="submission" date="2018-12" db="EMBL/GenBank/DDBJ databases">
        <title>The genome sequences of Variovorax guangxiensis DSM 27352.</title>
        <authorList>
            <person name="Gao J."/>
            <person name="Sun J."/>
        </authorList>
    </citation>
    <scope>NUCLEOTIDE SEQUENCE [LARGE SCALE GENOMIC DNA]</scope>
    <source>
        <strain evidence="6 7">DSM 27352</strain>
    </source>
</reference>
<proteinExistence type="predicted"/>
<feature type="transmembrane region" description="Helical" evidence="5">
    <location>
        <begin position="49"/>
        <end position="68"/>
    </location>
</feature>
<dbReference type="AlphaFoldDB" id="A0A3S0XL67"/>
<dbReference type="InterPro" id="IPR007792">
    <property type="entry name" value="T4SS_VirB3/TrbD/AvhB"/>
</dbReference>
<evidence type="ECO:0000256" key="1">
    <source>
        <dbReference type="ARBA" id="ARBA00004370"/>
    </source>
</evidence>
<dbReference type="Proteomes" id="UP000281118">
    <property type="component" value="Unassembled WGS sequence"/>
</dbReference>
<feature type="transmembrane region" description="Helical" evidence="5">
    <location>
        <begin position="20"/>
        <end position="43"/>
    </location>
</feature>
<organism evidence="6 7">
    <name type="scientific">Variovorax guangxiensis</name>
    <dbReference type="NCBI Taxonomy" id="1775474"/>
    <lineage>
        <taxon>Bacteria</taxon>
        <taxon>Pseudomonadati</taxon>
        <taxon>Pseudomonadota</taxon>
        <taxon>Betaproteobacteria</taxon>
        <taxon>Burkholderiales</taxon>
        <taxon>Comamonadaceae</taxon>
        <taxon>Variovorax</taxon>
    </lineage>
</organism>